<dbReference type="Pfam" id="PF12710">
    <property type="entry name" value="HAD"/>
    <property type="match status" value="1"/>
</dbReference>
<reference evidence="1" key="1">
    <citation type="submission" date="2023-06" db="EMBL/GenBank/DDBJ databases">
        <authorList>
            <person name="Jiang Y."/>
            <person name="Liu Q."/>
        </authorList>
    </citation>
    <scope>NUCLEOTIDE SEQUENCE</scope>
    <source>
        <strain evidence="1">CGMCC 1.12090</strain>
    </source>
</reference>
<dbReference type="InterPro" id="IPR036412">
    <property type="entry name" value="HAD-like_sf"/>
</dbReference>
<gene>
    <name evidence="1" type="ORF">Q2T77_33210</name>
</gene>
<accession>A0ABT8SG28</accession>
<comment type="caution">
    <text evidence="1">The sequence shown here is derived from an EMBL/GenBank/DDBJ whole genome shotgun (WGS) entry which is preliminary data.</text>
</comment>
<proteinExistence type="predicted"/>
<dbReference type="Gene3D" id="3.40.50.1000">
    <property type="entry name" value="HAD superfamily/HAD-like"/>
    <property type="match status" value="1"/>
</dbReference>
<dbReference type="InterPro" id="IPR023214">
    <property type="entry name" value="HAD_sf"/>
</dbReference>
<evidence type="ECO:0000313" key="2">
    <source>
        <dbReference type="Proteomes" id="UP001169027"/>
    </source>
</evidence>
<protein>
    <submittedName>
        <fullName evidence="1">HAD family hydrolase</fullName>
        <ecNumber evidence="1">3.1.3.-</ecNumber>
    </submittedName>
</protein>
<organism evidence="1 2">
    <name type="scientific">Variovorax ginsengisoli</name>
    <dbReference type="NCBI Taxonomy" id="363844"/>
    <lineage>
        <taxon>Bacteria</taxon>
        <taxon>Pseudomonadati</taxon>
        <taxon>Pseudomonadota</taxon>
        <taxon>Betaproteobacteria</taxon>
        <taxon>Burkholderiales</taxon>
        <taxon>Comamonadaceae</taxon>
        <taxon>Variovorax</taxon>
    </lineage>
</organism>
<keyword evidence="1" id="KW-0378">Hydrolase</keyword>
<dbReference type="EC" id="3.1.3.-" evidence="1"/>
<dbReference type="EMBL" id="JAUKVY010000035">
    <property type="protein sequence ID" value="MDO1537137.1"/>
    <property type="molecule type" value="Genomic_DNA"/>
</dbReference>
<dbReference type="GO" id="GO:0016787">
    <property type="term" value="F:hydrolase activity"/>
    <property type="evidence" value="ECO:0007669"/>
    <property type="project" value="UniProtKB-KW"/>
</dbReference>
<keyword evidence="2" id="KW-1185">Reference proteome</keyword>
<dbReference type="SUPFAM" id="SSF56784">
    <property type="entry name" value="HAD-like"/>
    <property type="match status" value="1"/>
</dbReference>
<dbReference type="RefSeq" id="WP_301815410.1">
    <property type="nucleotide sequence ID" value="NZ_JAUJZH010000035.1"/>
</dbReference>
<name>A0ABT8SG28_9BURK</name>
<sequence>MPSAELSSWNNGPAKTAILDFVARVTSEGGPDHVPPADRIATFDNDGTLWCEQPLQVQFSFAQHRLNDMVARDPSLAERQPFKAYVEKDMAAIKAAGMRGLFEVGAAVHAGMTEEAFDRMARDWLAEAKHAGLGRLFTDLVYVPQLELVAYLQKHGFQIFIVSGGGIDLMRAFSEEVYKIPRHHVIGSSVKTRFEIQDGIGQLVKLPELNSFDDREVKPCNIGLHIGRRPILAFGNSDGDLAMLRYTKTGPGPRLALLLHHDDGTREFAYDREFRLSPLAEALDNAPQYGIDIVSMKRDWAEVFAP</sequence>
<evidence type="ECO:0000313" key="1">
    <source>
        <dbReference type="EMBL" id="MDO1537137.1"/>
    </source>
</evidence>
<dbReference type="Proteomes" id="UP001169027">
    <property type="component" value="Unassembled WGS sequence"/>
</dbReference>